<dbReference type="AlphaFoldDB" id="A0A2D2Q3S5"/>
<dbReference type="KEGG" id="slw:BRW62_10850"/>
<dbReference type="GO" id="GO:0003676">
    <property type="term" value="F:nucleic acid binding"/>
    <property type="evidence" value="ECO:0007669"/>
    <property type="project" value="InterPro"/>
</dbReference>
<sequence>MTSSGNSYPVILNQFCVKTLEEEARLLYPFTCRWQQNPELGTEAYALNKVCYQLPVPAARWGSAIVTRQPLEQLKTKAWQLIPQPPRVFDCTCLEDREALESLCRQELYRYFKQRDREDVDRASNNSIRIWERKPSESPAQGWTVHQGFCLDVRLDATAKLYLEIDRFHHFWTPLTLQEWLNTYPEHEPLIKWVRNTYLKNNQFLRWQLHSITHEQPEAVNLPGLNISLAEYHRNEGATEQELSTSQVVYVKRAQGGQPIAHLSQRLRPSVTLEMLAELGRQRNYAKEVEKIFTNIRLSSSERFQKSTKFAEWLCINLYSGSADSIAPVTKEGHQLPPAILLAKDNRQVKKVADVRKHGCAQIGETKFGLLNLITNEGAYPEEIRKCLQQIARHHGIELDLSSYRTSADLGKTDLARQRFWQAWADEGVRTVLVVMPYSDQKQRIRNEALRANIATQFVVPNQQNDYKGLNVVLGLLCKAKWQPVRLQPLDDVGKAELIVGFDTGTNRFLYFGTPAFAVLANGQSLGWELPMVQRGEKLSGEAVWQTIRKLMGKFDTIYRRYPRKVLLMRDGLTRPDEFERTIQELKRESIDVDLLSVRKSGAGRMACPSNGTYQSAPKGTVVYDDTERSFLLITSQPIKKGTHELGSTRPLRIVHAYGSTPLELLALQTYHLAQLHPASGYGHARLPWVLHFAHKSSQEFSRIEPLSILEGLDRDKLIAV</sequence>
<feature type="domain" description="Piwi" evidence="3">
    <location>
        <begin position="431"/>
        <end position="705"/>
    </location>
</feature>
<dbReference type="InterPro" id="IPR012337">
    <property type="entry name" value="RNaseH-like_sf"/>
</dbReference>
<dbReference type="Pfam" id="PF18309">
    <property type="entry name" value="PAZ_3"/>
    <property type="match status" value="1"/>
</dbReference>
<dbReference type="InterPro" id="IPR003165">
    <property type="entry name" value="Piwi"/>
</dbReference>
<evidence type="ECO:0000313" key="4">
    <source>
        <dbReference type="EMBL" id="ATS19156.1"/>
    </source>
</evidence>
<dbReference type="OrthoDB" id="544779at2"/>
<dbReference type="InterPro" id="IPR036397">
    <property type="entry name" value="RNaseH_sf"/>
</dbReference>
<dbReference type="InterPro" id="IPR040895">
    <property type="entry name" value="Ago_PAZ"/>
</dbReference>
<dbReference type="Gene3D" id="2.170.260.50">
    <property type="match status" value="1"/>
</dbReference>
<name>A0A2D2Q3S5_PARLV</name>
<dbReference type="Gene3D" id="3.40.50.2300">
    <property type="match status" value="1"/>
</dbReference>
<evidence type="ECO:0000256" key="1">
    <source>
        <dbReference type="ARBA" id="ARBA00035012"/>
    </source>
</evidence>
<comment type="similarity">
    <text evidence="1">Belongs to the argonaute family. Long pAgo subfamily.</text>
</comment>
<organism evidence="4 5">
    <name type="scientific">Parathermosynechococcus lividus PCC 6715</name>
    <dbReference type="NCBI Taxonomy" id="1917166"/>
    <lineage>
        <taxon>Bacteria</taxon>
        <taxon>Bacillati</taxon>
        <taxon>Cyanobacteriota</taxon>
        <taxon>Cyanophyceae</taxon>
        <taxon>Acaryochloridales</taxon>
        <taxon>Thermosynechococcaceae</taxon>
        <taxon>Parathermosynechococcus</taxon>
    </lineage>
</organism>
<dbReference type="Proteomes" id="UP000231057">
    <property type="component" value="Chromosome"/>
</dbReference>
<dbReference type="SUPFAM" id="SSF53098">
    <property type="entry name" value="Ribonuclease H-like"/>
    <property type="match status" value="1"/>
</dbReference>
<accession>A0A2D2Q3S5</accession>
<gene>
    <name evidence="4" type="ORF">BRW62_10850</name>
</gene>
<reference evidence="5" key="2">
    <citation type="journal article" date="2022" name="Front. Microbiol.">
        <title>Comparative Genomic Analysis Revealed Distinct Molecular Components and Organization of CO2-Concentrating Mechanism in Thermophilic Cyanobacteria.</title>
        <authorList>
            <person name="Tang J."/>
            <person name="Zhou H."/>
            <person name="Yao D."/>
            <person name="Riaz S."/>
            <person name="You D."/>
            <person name="Klepacz-Smolka A."/>
            <person name="Daroch M."/>
        </authorList>
    </citation>
    <scope>NUCLEOTIDE SEQUENCE [LARGE SCALE GENOMIC DNA]</scope>
    <source>
        <strain evidence="5">PCC 6715</strain>
    </source>
</reference>
<dbReference type="EMBL" id="CP018092">
    <property type="protein sequence ID" value="ATS19156.1"/>
    <property type="molecule type" value="Genomic_DNA"/>
</dbReference>
<dbReference type="SMART" id="SM00950">
    <property type="entry name" value="Piwi"/>
    <property type="match status" value="1"/>
</dbReference>
<evidence type="ECO:0000313" key="5">
    <source>
        <dbReference type="Proteomes" id="UP000231057"/>
    </source>
</evidence>
<reference evidence="4 5" key="1">
    <citation type="submission" date="2016-11" db="EMBL/GenBank/DDBJ databases">
        <title>Complete genome sequence of thermophilic cyanobacteria strain Synechococcus sp. PCC6715.</title>
        <authorList>
            <person name="Tang J."/>
            <person name="Daroch M."/>
            <person name="Liang Y."/>
            <person name="Jiang D."/>
            <person name="Shah M."/>
        </authorList>
    </citation>
    <scope>NUCLEOTIDE SEQUENCE [LARGE SCALE GENOMIC DNA]</scope>
    <source>
        <strain evidence="4 5">PCC 6715</strain>
    </source>
</reference>
<proteinExistence type="inferred from homology"/>
<evidence type="ECO:0000259" key="3">
    <source>
        <dbReference type="SMART" id="SM00950"/>
    </source>
</evidence>
<evidence type="ECO:0000256" key="2">
    <source>
        <dbReference type="ARBA" id="ARBA00035032"/>
    </source>
</evidence>
<keyword evidence="5" id="KW-1185">Reference proteome</keyword>
<dbReference type="Gene3D" id="3.30.420.10">
    <property type="entry name" value="Ribonuclease H-like superfamily/Ribonuclease H"/>
    <property type="match status" value="1"/>
</dbReference>
<dbReference type="RefSeq" id="WP_099799494.1">
    <property type="nucleotide sequence ID" value="NZ_CP018092.1"/>
</dbReference>
<protein>
    <recommendedName>
        <fullName evidence="2">Protein argonaute</fullName>
    </recommendedName>
</protein>